<keyword evidence="1" id="KW-0472">Membrane</keyword>
<organism evidence="2">
    <name type="scientific">hydrothermal vent metagenome</name>
    <dbReference type="NCBI Taxonomy" id="652676"/>
    <lineage>
        <taxon>unclassified sequences</taxon>
        <taxon>metagenomes</taxon>
        <taxon>ecological metagenomes</taxon>
    </lineage>
</organism>
<keyword evidence="2" id="KW-0560">Oxidoreductase</keyword>
<keyword evidence="1" id="KW-1133">Transmembrane helix</keyword>
<evidence type="ECO:0000256" key="1">
    <source>
        <dbReference type="SAM" id="Phobius"/>
    </source>
</evidence>
<accession>A0A1W1DD32</accession>
<proteinExistence type="predicted"/>
<feature type="transmembrane region" description="Helical" evidence="1">
    <location>
        <begin position="6"/>
        <end position="24"/>
    </location>
</feature>
<feature type="transmembrane region" description="Helical" evidence="1">
    <location>
        <begin position="99"/>
        <end position="116"/>
    </location>
</feature>
<sequence length="174" mass="19245">MLPFGLSDIAISQIAWVVLIGLALESIGHIVHRIDVQKTGEGQGSYFEQITTFGKTYRLRNALLIVNMALMASLIVYPNAVLFATSFVSILVSAYLGRILFYALVIPTTMPGAFFWKNDKFREHAIEIGLSDMPQMGVVAEREHKFDVKALANAIKQTTVKDALMQLKSILRGG</sequence>
<keyword evidence="1" id="KW-0812">Transmembrane</keyword>
<name>A0A1W1DD32_9ZZZZ</name>
<protein>
    <submittedName>
        <fullName evidence="2">Anaerobic dimethyl sulfoxide reductase chain B</fullName>
        <ecNumber evidence="2">1.8.5.3</ecNumber>
    </submittedName>
</protein>
<feature type="transmembrane region" description="Helical" evidence="1">
    <location>
        <begin position="64"/>
        <end position="93"/>
    </location>
</feature>
<dbReference type="EC" id="1.8.5.3" evidence="2"/>
<dbReference type="EMBL" id="FPHS01000093">
    <property type="protein sequence ID" value="SFV79033.1"/>
    <property type="molecule type" value="Genomic_DNA"/>
</dbReference>
<dbReference type="AlphaFoldDB" id="A0A1W1DD32"/>
<gene>
    <name evidence="2" type="ORF">MNB_SUP05-11-225</name>
</gene>
<dbReference type="GO" id="GO:0016491">
    <property type="term" value="F:oxidoreductase activity"/>
    <property type="evidence" value="ECO:0007669"/>
    <property type="project" value="UniProtKB-KW"/>
</dbReference>
<evidence type="ECO:0000313" key="2">
    <source>
        <dbReference type="EMBL" id="SFV79033.1"/>
    </source>
</evidence>
<reference evidence="2" key="1">
    <citation type="submission" date="2016-10" db="EMBL/GenBank/DDBJ databases">
        <authorList>
            <person name="de Groot N.N."/>
        </authorList>
    </citation>
    <scope>NUCLEOTIDE SEQUENCE</scope>
</reference>